<evidence type="ECO:0000256" key="8">
    <source>
        <dbReference type="SAM" id="Phobius"/>
    </source>
</evidence>
<evidence type="ECO:0000256" key="3">
    <source>
        <dbReference type="ARBA" id="ARBA00022448"/>
    </source>
</evidence>
<dbReference type="GO" id="GO:0042910">
    <property type="term" value="F:xenobiotic transmembrane transporter activity"/>
    <property type="evidence" value="ECO:0007669"/>
    <property type="project" value="InterPro"/>
</dbReference>
<feature type="transmembrane region" description="Helical" evidence="8">
    <location>
        <begin position="31"/>
        <end position="52"/>
    </location>
</feature>
<dbReference type="PANTHER" id="PTHR23502:SF132">
    <property type="entry name" value="POLYAMINE TRANSPORTER 2-RELATED"/>
    <property type="match status" value="1"/>
</dbReference>
<dbReference type="InterPro" id="IPR020846">
    <property type="entry name" value="MFS_dom"/>
</dbReference>
<dbReference type="EMBL" id="JALGAR010000001">
    <property type="protein sequence ID" value="MCI4656414.1"/>
    <property type="molecule type" value="Genomic_DNA"/>
</dbReference>
<dbReference type="GO" id="GO:0005886">
    <property type="term" value="C:plasma membrane"/>
    <property type="evidence" value="ECO:0007669"/>
    <property type="project" value="UniProtKB-SubCell"/>
</dbReference>
<feature type="transmembrane region" description="Helical" evidence="8">
    <location>
        <begin position="304"/>
        <end position="325"/>
    </location>
</feature>
<feature type="transmembrane region" description="Helical" evidence="8">
    <location>
        <begin position="337"/>
        <end position="357"/>
    </location>
</feature>
<feature type="transmembrane region" description="Helical" evidence="8">
    <location>
        <begin position="64"/>
        <end position="86"/>
    </location>
</feature>
<sequence>MTTESLTVITAADLRATGRHPGDALSRGQRLVYVLILGALTALGPFTIDLYLPAFPTLQSELGVSAAAIQLTLTGTMVGFGLGQLIVGPWSDTVGRRLPLMLAAGFHIVSSIGAALSPDIVWLGVFRVLMGFGAAAGVVVALAMVRDLFGGKPLVRMLSRLALISGLAPVVAPVLGSQLLLVMNWRGIFIVLAGYGAVVIAAVAIWIVETRPVHERHHAGHSTLGQRYRAVLGDRTFVGVAVVGAMTFTGLFSYLSASSFLFQQVYAFTPQQYGALFAVNSLGIVVGVQTSSRLMHRHNVAPQWILACSTAALAVFATLMLVLGLVDAGLWGVIVPLWFFIAACGFTFPSVQVIALNAHPHEAGTAASLLGAGNYGLAGLVSPVVGMLGVSTAVPMAAVMLGTALASVCSLWFVLRPRTVPRLTH</sequence>
<dbReference type="AlphaFoldDB" id="A0AA41QS26"/>
<keyword evidence="3" id="KW-0813">Transport</keyword>
<dbReference type="Gene3D" id="1.20.1720.10">
    <property type="entry name" value="Multidrug resistance protein D"/>
    <property type="match status" value="1"/>
</dbReference>
<evidence type="ECO:0000256" key="1">
    <source>
        <dbReference type="ARBA" id="ARBA00004651"/>
    </source>
</evidence>
<gene>
    <name evidence="10" type="ORF">MQH31_01105</name>
</gene>
<feature type="transmembrane region" description="Helical" evidence="8">
    <location>
        <begin position="273"/>
        <end position="292"/>
    </location>
</feature>
<proteinExistence type="inferred from homology"/>
<dbReference type="NCBIfam" id="TIGR00710">
    <property type="entry name" value="efflux_Bcr_CflA"/>
    <property type="match status" value="1"/>
</dbReference>
<evidence type="ECO:0000256" key="5">
    <source>
        <dbReference type="ARBA" id="ARBA00022692"/>
    </source>
</evidence>
<feature type="transmembrane region" description="Helical" evidence="8">
    <location>
        <begin position="128"/>
        <end position="149"/>
    </location>
</feature>
<keyword evidence="4" id="KW-1003">Cell membrane</keyword>
<feature type="transmembrane region" description="Helical" evidence="8">
    <location>
        <begin position="98"/>
        <end position="116"/>
    </location>
</feature>
<feature type="transmembrane region" description="Helical" evidence="8">
    <location>
        <begin position="396"/>
        <end position="415"/>
    </location>
</feature>
<feature type="transmembrane region" description="Helical" evidence="8">
    <location>
        <begin position="161"/>
        <end position="181"/>
    </location>
</feature>
<evidence type="ECO:0000256" key="4">
    <source>
        <dbReference type="ARBA" id="ARBA00022475"/>
    </source>
</evidence>
<feature type="domain" description="Major facilitator superfamily (MFS) profile" evidence="9">
    <location>
        <begin position="30"/>
        <end position="420"/>
    </location>
</feature>
<dbReference type="PROSITE" id="PS50850">
    <property type="entry name" value="MFS"/>
    <property type="match status" value="1"/>
</dbReference>
<reference evidence="10" key="1">
    <citation type="submission" date="2022-03" db="EMBL/GenBank/DDBJ databases">
        <title>Cryobacterium sp. nov. strain ZS14-85, isolated from Antarctic soil.</title>
        <authorList>
            <person name="Li J."/>
            <person name="Niu G."/>
        </authorList>
    </citation>
    <scope>NUCLEOTIDE SEQUENCE</scope>
    <source>
        <strain evidence="10">ZS14-85</strain>
    </source>
</reference>
<dbReference type="InterPro" id="IPR036259">
    <property type="entry name" value="MFS_trans_sf"/>
</dbReference>
<comment type="subcellular location">
    <subcellularLocation>
        <location evidence="1">Cell membrane</location>
        <topology evidence="1">Multi-pass membrane protein</topology>
    </subcellularLocation>
</comment>
<dbReference type="GO" id="GO:1990961">
    <property type="term" value="P:xenobiotic detoxification by transmembrane export across the plasma membrane"/>
    <property type="evidence" value="ECO:0007669"/>
    <property type="project" value="InterPro"/>
</dbReference>
<evidence type="ECO:0000256" key="7">
    <source>
        <dbReference type="ARBA" id="ARBA00023136"/>
    </source>
</evidence>
<accession>A0AA41QS26</accession>
<keyword evidence="5 8" id="KW-0812">Transmembrane</keyword>
<dbReference type="InterPro" id="IPR004812">
    <property type="entry name" value="Efflux_drug-R_Bcr/CmlA"/>
</dbReference>
<comment type="caution">
    <text evidence="10">The sequence shown here is derived from an EMBL/GenBank/DDBJ whole genome shotgun (WGS) entry which is preliminary data.</text>
</comment>
<evidence type="ECO:0000256" key="2">
    <source>
        <dbReference type="ARBA" id="ARBA00006236"/>
    </source>
</evidence>
<keyword evidence="6 8" id="KW-1133">Transmembrane helix</keyword>
<comment type="similarity">
    <text evidence="2">Belongs to the major facilitator superfamily. Bcr/CmlA family.</text>
</comment>
<feature type="transmembrane region" description="Helical" evidence="8">
    <location>
        <begin position="187"/>
        <end position="208"/>
    </location>
</feature>
<evidence type="ECO:0000313" key="11">
    <source>
        <dbReference type="Proteomes" id="UP001165341"/>
    </source>
</evidence>
<evidence type="ECO:0000256" key="6">
    <source>
        <dbReference type="ARBA" id="ARBA00022989"/>
    </source>
</evidence>
<dbReference type="RefSeq" id="WP_243010618.1">
    <property type="nucleotide sequence ID" value="NZ_JALGAR010000001.1"/>
</dbReference>
<dbReference type="CDD" id="cd17320">
    <property type="entry name" value="MFS_MdfA_MDR_like"/>
    <property type="match status" value="1"/>
</dbReference>
<name>A0AA41QS26_9MICO</name>
<dbReference type="Proteomes" id="UP001165341">
    <property type="component" value="Unassembled WGS sequence"/>
</dbReference>
<feature type="transmembrane region" description="Helical" evidence="8">
    <location>
        <begin position="369"/>
        <end position="390"/>
    </location>
</feature>
<dbReference type="PANTHER" id="PTHR23502">
    <property type="entry name" value="MAJOR FACILITATOR SUPERFAMILY"/>
    <property type="match status" value="1"/>
</dbReference>
<protein>
    <submittedName>
        <fullName evidence="10">Multidrug effflux MFS transporter</fullName>
    </submittedName>
</protein>
<keyword evidence="7 8" id="KW-0472">Membrane</keyword>
<evidence type="ECO:0000313" key="10">
    <source>
        <dbReference type="EMBL" id="MCI4656414.1"/>
    </source>
</evidence>
<keyword evidence="11" id="KW-1185">Reference proteome</keyword>
<feature type="transmembrane region" description="Helical" evidence="8">
    <location>
        <begin position="237"/>
        <end position="261"/>
    </location>
</feature>
<dbReference type="InterPro" id="IPR011701">
    <property type="entry name" value="MFS"/>
</dbReference>
<dbReference type="SUPFAM" id="SSF103473">
    <property type="entry name" value="MFS general substrate transporter"/>
    <property type="match status" value="1"/>
</dbReference>
<evidence type="ECO:0000259" key="9">
    <source>
        <dbReference type="PROSITE" id="PS50850"/>
    </source>
</evidence>
<organism evidence="10 11">
    <name type="scientific">Cryobacterium zhongshanensis</name>
    <dbReference type="NCBI Taxonomy" id="2928153"/>
    <lineage>
        <taxon>Bacteria</taxon>
        <taxon>Bacillati</taxon>
        <taxon>Actinomycetota</taxon>
        <taxon>Actinomycetes</taxon>
        <taxon>Micrococcales</taxon>
        <taxon>Microbacteriaceae</taxon>
        <taxon>Cryobacterium</taxon>
    </lineage>
</organism>
<dbReference type="Pfam" id="PF07690">
    <property type="entry name" value="MFS_1"/>
    <property type="match status" value="1"/>
</dbReference>